<dbReference type="Pfam" id="PF00400">
    <property type="entry name" value="WD40"/>
    <property type="match status" value="2"/>
</dbReference>
<dbReference type="PANTHER" id="PTHR14773">
    <property type="entry name" value="WD REPEAT-CONTAINING PROTEIN 76"/>
    <property type="match status" value="1"/>
</dbReference>
<evidence type="ECO:0000313" key="9">
    <source>
        <dbReference type="Proteomes" id="UP000823775"/>
    </source>
</evidence>
<sequence>MADKERAVVKRQRRSKRDEVEEARSRSSVRRLSRRSRGMPPELSEAKEISEDELSFDGMVKTIKSCLTRNKCPIRLNRDDLDLERLQLKPNGITQVAKGAISDVKFLPTVVKRVIVVGDNLGYFGLWNLEDQETGGIYLYPAHRSKLSGIAIDPFSMLKIFTSSYDQRIKLLDVEKEVFDEVYQDTYAVYSLCHRMEDVNCLYFGDEVGHLKLFDVRASKPSSSWGLHGDTINTIHCKPNDLHVIATSSADKTVSLWDLRNLRRDKPKSLTTISHGGPIYSAYFSPFGSFLATTSSDNTLGLFGGENYEEKFLIPHNHLSGQYISTLRGIWGWDDSHVYIGKIQEKQKKIDDDTDTHGLHVISTIEKKVVLTLHMPTVPYRLAAHPYIVGTLAAATGKGKLCVWAQA</sequence>
<comment type="caution">
    <text evidence="8">The sequence shown here is derived from an EMBL/GenBank/DDBJ whole genome shotgun (WGS) entry which is preliminary data.</text>
</comment>
<gene>
    <name evidence="8" type="ORF">HAX54_035326</name>
</gene>
<dbReference type="EMBL" id="JACEIK010004603">
    <property type="protein sequence ID" value="MCD9645921.1"/>
    <property type="molecule type" value="Genomic_DNA"/>
</dbReference>
<dbReference type="SUPFAM" id="SSF50978">
    <property type="entry name" value="WD40 repeat-like"/>
    <property type="match status" value="1"/>
</dbReference>
<feature type="region of interest" description="Disordered" evidence="7">
    <location>
        <begin position="1"/>
        <end position="48"/>
    </location>
</feature>
<dbReference type="Gene3D" id="2.130.10.10">
    <property type="entry name" value="YVTN repeat-like/Quinoprotein amine dehydrogenase"/>
    <property type="match status" value="1"/>
</dbReference>
<evidence type="ECO:0000256" key="2">
    <source>
        <dbReference type="ARBA" id="ARBA00022574"/>
    </source>
</evidence>
<name>A0ABS8VGK7_DATST</name>
<dbReference type="Proteomes" id="UP000823775">
    <property type="component" value="Unassembled WGS sequence"/>
</dbReference>
<evidence type="ECO:0000256" key="5">
    <source>
        <dbReference type="ARBA" id="ARBA00023125"/>
    </source>
</evidence>
<keyword evidence="3" id="KW-0677">Repeat</keyword>
<dbReference type="PROSITE" id="PS50082">
    <property type="entry name" value="WD_REPEATS_2"/>
    <property type="match status" value="1"/>
</dbReference>
<keyword evidence="5" id="KW-0238">DNA-binding</keyword>
<evidence type="ECO:0000256" key="6">
    <source>
        <dbReference type="PROSITE-ProRule" id="PRU00221"/>
    </source>
</evidence>
<keyword evidence="2 6" id="KW-0853">WD repeat</keyword>
<evidence type="ECO:0000256" key="7">
    <source>
        <dbReference type="SAM" id="MobiDB-lite"/>
    </source>
</evidence>
<organism evidence="8 9">
    <name type="scientific">Datura stramonium</name>
    <name type="common">Jimsonweed</name>
    <name type="synonym">Common thornapple</name>
    <dbReference type="NCBI Taxonomy" id="4076"/>
    <lineage>
        <taxon>Eukaryota</taxon>
        <taxon>Viridiplantae</taxon>
        <taxon>Streptophyta</taxon>
        <taxon>Embryophyta</taxon>
        <taxon>Tracheophyta</taxon>
        <taxon>Spermatophyta</taxon>
        <taxon>Magnoliopsida</taxon>
        <taxon>eudicotyledons</taxon>
        <taxon>Gunneridae</taxon>
        <taxon>Pentapetalae</taxon>
        <taxon>asterids</taxon>
        <taxon>lamiids</taxon>
        <taxon>Solanales</taxon>
        <taxon>Solanaceae</taxon>
        <taxon>Solanoideae</taxon>
        <taxon>Datureae</taxon>
        <taxon>Datura</taxon>
    </lineage>
</organism>
<dbReference type="PROSITE" id="PS00678">
    <property type="entry name" value="WD_REPEATS_1"/>
    <property type="match status" value="1"/>
</dbReference>
<protein>
    <submittedName>
        <fullName evidence="8">Uncharacterized protein</fullName>
    </submittedName>
</protein>
<evidence type="ECO:0000256" key="1">
    <source>
        <dbReference type="ARBA" id="ARBA00005434"/>
    </source>
</evidence>
<feature type="repeat" description="WD" evidence="6">
    <location>
        <begin position="225"/>
        <end position="261"/>
    </location>
</feature>
<dbReference type="InterPro" id="IPR015943">
    <property type="entry name" value="WD40/YVTN_repeat-like_dom_sf"/>
</dbReference>
<evidence type="ECO:0000256" key="3">
    <source>
        <dbReference type="ARBA" id="ARBA00022737"/>
    </source>
</evidence>
<dbReference type="SMART" id="SM00320">
    <property type="entry name" value="WD40"/>
    <property type="match status" value="4"/>
</dbReference>
<evidence type="ECO:0000256" key="4">
    <source>
        <dbReference type="ARBA" id="ARBA00022763"/>
    </source>
</evidence>
<keyword evidence="4" id="KW-0227">DNA damage</keyword>
<dbReference type="InterPro" id="IPR001680">
    <property type="entry name" value="WD40_rpt"/>
</dbReference>
<feature type="compositionally biased region" description="Basic and acidic residues" evidence="7">
    <location>
        <begin position="16"/>
        <end position="25"/>
    </location>
</feature>
<feature type="compositionally biased region" description="Basic residues" evidence="7">
    <location>
        <begin position="27"/>
        <end position="37"/>
    </location>
</feature>
<proteinExistence type="inferred from homology"/>
<evidence type="ECO:0000313" key="8">
    <source>
        <dbReference type="EMBL" id="MCD9645921.1"/>
    </source>
</evidence>
<reference evidence="8 9" key="1">
    <citation type="journal article" date="2021" name="BMC Genomics">
        <title>Datura genome reveals duplications of psychoactive alkaloid biosynthetic genes and high mutation rate following tissue culture.</title>
        <authorList>
            <person name="Rajewski A."/>
            <person name="Carter-House D."/>
            <person name="Stajich J."/>
            <person name="Litt A."/>
        </authorList>
    </citation>
    <scope>NUCLEOTIDE SEQUENCE [LARGE SCALE GENOMIC DNA]</scope>
    <source>
        <strain evidence="8">AR-01</strain>
    </source>
</reference>
<comment type="similarity">
    <text evidence="1">Belongs to the WD repeat DDB2/WDR76 family.</text>
</comment>
<dbReference type="InterPro" id="IPR050853">
    <property type="entry name" value="WD_repeat_DNA-damage-binding"/>
</dbReference>
<dbReference type="PANTHER" id="PTHR14773:SF0">
    <property type="entry name" value="WD REPEAT-CONTAINING PROTEIN 76"/>
    <property type="match status" value="1"/>
</dbReference>
<accession>A0ABS8VGK7</accession>
<dbReference type="InterPro" id="IPR036322">
    <property type="entry name" value="WD40_repeat_dom_sf"/>
</dbReference>
<keyword evidence="9" id="KW-1185">Reference proteome</keyword>
<dbReference type="InterPro" id="IPR019775">
    <property type="entry name" value="WD40_repeat_CS"/>
</dbReference>